<evidence type="ECO:0008006" key="11">
    <source>
        <dbReference type="Google" id="ProtNLM"/>
    </source>
</evidence>
<dbReference type="Pfam" id="PF03222">
    <property type="entry name" value="Trp_Tyr_perm"/>
    <property type="match status" value="1"/>
</dbReference>
<comment type="subcellular location">
    <subcellularLocation>
        <location evidence="1">Cell inner membrane</location>
        <topology evidence="1">Multi-pass membrane protein</topology>
    </subcellularLocation>
</comment>
<dbReference type="PANTHER" id="PTHR22950">
    <property type="entry name" value="AMINO ACID TRANSPORTER"/>
    <property type="match status" value="1"/>
</dbReference>
<keyword evidence="5 8" id="KW-0812">Transmembrane</keyword>
<dbReference type="Gene3D" id="1.20.1740.10">
    <property type="entry name" value="Amino acid/polyamine transporter I"/>
    <property type="match status" value="1"/>
</dbReference>
<feature type="transmembrane region" description="Helical" evidence="8">
    <location>
        <begin position="83"/>
        <end position="102"/>
    </location>
</feature>
<feature type="transmembrane region" description="Helical" evidence="8">
    <location>
        <begin position="257"/>
        <end position="282"/>
    </location>
</feature>
<evidence type="ECO:0000313" key="9">
    <source>
        <dbReference type="EMBL" id="OGY82794.1"/>
    </source>
</evidence>
<feature type="transmembrane region" description="Helical" evidence="8">
    <location>
        <begin position="354"/>
        <end position="375"/>
    </location>
</feature>
<evidence type="ECO:0000256" key="2">
    <source>
        <dbReference type="ARBA" id="ARBA00022448"/>
    </source>
</evidence>
<dbReference type="EMBL" id="MHKE01000017">
    <property type="protein sequence ID" value="OGY82794.1"/>
    <property type="molecule type" value="Genomic_DNA"/>
</dbReference>
<protein>
    <recommendedName>
        <fullName evidence="11">Amino acid transporter transmembrane domain-containing protein</fullName>
    </recommendedName>
</protein>
<organism evidence="9 10">
    <name type="scientific">Candidatus Kerfeldbacteria bacterium RIFCSPLOWO2_01_FULL_48_11</name>
    <dbReference type="NCBI Taxonomy" id="1798543"/>
    <lineage>
        <taxon>Bacteria</taxon>
        <taxon>Candidatus Kerfeldiibacteriota</taxon>
    </lineage>
</organism>
<dbReference type="GO" id="GO:0015179">
    <property type="term" value="F:L-amino acid transmembrane transporter activity"/>
    <property type="evidence" value="ECO:0007669"/>
    <property type="project" value="TreeGrafter"/>
</dbReference>
<evidence type="ECO:0000313" key="10">
    <source>
        <dbReference type="Proteomes" id="UP000179164"/>
    </source>
</evidence>
<feature type="transmembrane region" description="Helical" evidence="8">
    <location>
        <begin position="34"/>
        <end position="58"/>
    </location>
</feature>
<dbReference type="AlphaFoldDB" id="A0A1G2B0V0"/>
<keyword evidence="3" id="KW-1003">Cell membrane</keyword>
<feature type="transmembrane region" description="Helical" evidence="8">
    <location>
        <begin position="181"/>
        <end position="199"/>
    </location>
</feature>
<dbReference type="STRING" id="1798543.A2898_04335"/>
<feature type="transmembrane region" description="Helical" evidence="8">
    <location>
        <begin position="147"/>
        <end position="165"/>
    </location>
</feature>
<comment type="caution">
    <text evidence="9">The sequence shown here is derived from an EMBL/GenBank/DDBJ whole genome shotgun (WGS) entry which is preliminary data.</text>
</comment>
<sequence length="379" mass="41813">MEWKKFFLGLAVLSGTVIGVGIFGLPYIASRVGFIPTLVYCVVLGGIVYFIHSAYAYVVVHTEGRHRYPGYTNLWLGSRWKKAMFVSNIIGFTGSLLAYLIVGGGFLSDLFSSTLFPLPDIFGVLIFFSIGATLVLRGRKSIASTELFFLAIFIIIVTGLVIAGWKKIEFSNLNTFYPENLLLPFGAVMFSFWGSSVIPEIRDIVGVSGRVFSRVLVAGLFVSLTIYLLFVFLVLGITGSDTSIEAISGLTSSLGDGVITLGYVFGFITTFTSFLALGLSITNTYRYDFGVRKFYAWLLACVVPLALYFFGLNDFIWVISLIGGILLGFEGLLILAMYRKAKKKFEPEKARSPLWIILVGTLFGVGVLAEIYYFIKDII</sequence>
<evidence type="ECO:0000256" key="6">
    <source>
        <dbReference type="ARBA" id="ARBA00022989"/>
    </source>
</evidence>
<dbReference type="InterPro" id="IPR018227">
    <property type="entry name" value="Amino_acid_transport_2"/>
</dbReference>
<feature type="transmembrane region" description="Helical" evidence="8">
    <location>
        <begin position="316"/>
        <end position="338"/>
    </location>
</feature>
<name>A0A1G2B0V0_9BACT</name>
<evidence type="ECO:0000256" key="4">
    <source>
        <dbReference type="ARBA" id="ARBA00022519"/>
    </source>
</evidence>
<keyword evidence="6 8" id="KW-1133">Transmembrane helix</keyword>
<gene>
    <name evidence="9" type="ORF">A2898_04335</name>
</gene>
<keyword evidence="7 8" id="KW-0472">Membrane</keyword>
<feature type="transmembrane region" description="Helical" evidence="8">
    <location>
        <begin position="211"/>
        <end position="237"/>
    </location>
</feature>
<feature type="transmembrane region" description="Helical" evidence="8">
    <location>
        <begin position="294"/>
        <end position="310"/>
    </location>
</feature>
<evidence type="ECO:0000256" key="3">
    <source>
        <dbReference type="ARBA" id="ARBA00022475"/>
    </source>
</evidence>
<evidence type="ECO:0000256" key="7">
    <source>
        <dbReference type="ARBA" id="ARBA00023136"/>
    </source>
</evidence>
<feature type="transmembrane region" description="Helical" evidence="8">
    <location>
        <begin position="114"/>
        <end position="135"/>
    </location>
</feature>
<evidence type="ECO:0000256" key="8">
    <source>
        <dbReference type="SAM" id="Phobius"/>
    </source>
</evidence>
<proteinExistence type="predicted"/>
<reference evidence="9 10" key="1">
    <citation type="journal article" date="2016" name="Nat. Commun.">
        <title>Thousands of microbial genomes shed light on interconnected biogeochemical processes in an aquifer system.</title>
        <authorList>
            <person name="Anantharaman K."/>
            <person name="Brown C.T."/>
            <person name="Hug L.A."/>
            <person name="Sharon I."/>
            <person name="Castelle C.J."/>
            <person name="Probst A.J."/>
            <person name="Thomas B.C."/>
            <person name="Singh A."/>
            <person name="Wilkins M.J."/>
            <person name="Karaoz U."/>
            <person name="Brodie E.L."/>
            <person name="Williams K.H."/>
            <person name="Hubbard S.S."/>
            <person name="Banfield J.F."/>
        </authorList>
    </citation>
    <scope>NUCLEOTIDE SEQUENCE [LARGE SCALE GENOMIC DNA]</scope>
</reference>
<dbReference type="Proteomes" id="UP000179164">
    <property type="component" value="Unassembled WGS sequence"/>
</dbReference>
<keyword evidence="2" id="KW-0813">Transport</keyword>
<accession>A0A1G2B0V0</accession>
<evidence type="ECO:0000256" key="1">
    <source>
        <dbReference type="ARBA" id="ARBA00004429"/>
    </source>
</evidence>
<keyword evidence="4" id="KW-0997">Cell inner membrane</keyword>
<evidence type="ECO:0000256" key="5">
    <source>
        <dbReference type="ARBA" id="ARBA00022692"/>
    </source>
</evidence>
<feature type="transmembrane region" description="Helical" evidence="8">
    <location>
        <begin position="7"/>
        <end position="28"/>
    </location>
</feature>
<dbReference type="GO" id="GO:0005886">
    <property type="term" value="C:plasma membrane"/>
    <property type="evidence" value="ECO:0007669"/>
    <property type="project" value="UniProtKB-SubCell"/>
</dbReference>